<accession>A0ABR3G472</accession>
<reference evidence="1 2" key="1">
    <citation type="submission" date="2024-02" db="EMBL/GenBank/DDBJ databases">
        <title>Discinaceae phylogenomics.</title>
        <authorList>
            <person name="Dirks A.C."/>
            <person name="James T.Y."/>
        </authorList>
    </citation>
    <scope>NUCLEOTIDE SEQUENCE [LARGE SCALE GENOMIC DNA]</scope>
    <source>
        <strain evidence="1 2">ACD0624</strain>
    </source>
</reference>
<protein>
    <submittedName>
        <fullName evidence="1">Uncharacterized protein</fullName>
    </submittedName>
</protein>
<evidence type="ECO:0000313" key="2">
    <source>
        <dbReference type="Proteomes" id="UP001447188"/>
    </source>
</evidence>
<proteinExistence type="predicted"/>
<evidence type="ECO:0000313" key="1">
    <source>
        <dbReference type="EMBL" id="KAL0630724.1"/>
    </source>
</evidence>
<comment type="caution">
    <text evidence="1">The sequence shown here is derived from an EMBL/GenBank/DDBJ whole genome shotgun (WGS) entry which is preliminary data.</text>
</comment>
<dbReference type="Proteomes" id="UP001447188">
    <property type="component" value="Unassembled WGS sequence"/>
</dbReference>
<dbReference type="EMBL" id="JBBBZM010000403">
    <property type="protein sequence ID" value="KAL0630724.1"/>
    <property type="molecule type" value="Genomic_DNA"/>
</dbReference>
<keyword evidence="2" id="KW-1185">Reference proteome</keyword>
<sequence>MTTTAFNLPSSPTSPASPISNPPLVLTVILTIGKCNAKRCFCLEGRFAAPSENPATLECENCQHSFTHHTLNPSDSRATALSVPVVHRLPKIPPFWSLRAAVVKNIYDRMIYYRVLHIRGTPASGKSILRLLLSRYIIDNGLNGAVAFIESCLNLPRDQFYSTQDRGLLVDEAQLTYSNVYFWDSFLKLIDDTPGVHVIHFSYYGSPGRRPIELVGVTPPVLHAAQRHQE</sequence>
<gene>
    <name evidence="1" type="ORF">Q9L58_010430</name>
</gene>
<name>A0ABR3G472_9PEZI</name>
<organism evidence="1 2">
    <name type="scientific">Discina gigas</name>
    <dbReference type="NCBI Taxonomy" id="1032678"/>
    <lineage>
        <taxon>Eukaryota</taxon>
        <taxon>Fungi</taxon>
        <taxon>Dikarya</taxon>
        <taxon>Ascomycota</taxon>
        <taxon>Pezizomycotina</taxon>
        <taxon>Pezizomycetes</taxon>
        <taxon>Pezizales</taxon>
        <taxon>Discinaceae</taxon>
        <taxon>Discina</taxon>
    </lineage>
</organism>